<evidence type="ECO:0000313" key="4">
    <source>
        <dbReference type="Proteomes" id="UP001432027"/>
    </source>
</evidence>
<gene>
    <name evidence="3" type="ORF">PENTCL1PPCAC_12242</name>
</gene>
<dbReference type="Proteomes" id="UP001432027">
    <property type="component" value="Unassembled WGS sequence"/>
</dbReference>
<keyword evidence="1" id="KW-0862">Zinc</keyword>
<proteinExistence type="predicted"/>
<feature type="non-terminal residue" evidence="3">
    <location>
        <position position="112"/>
    </location>
</feature>
<sequence>DSRIARYGRALLSKCRVGESPMNRQCFKCGRIGHFMDACQLKRSVQSGQKETRECNKSDRRRITSNNPSLLLSSTMKWAYKEETTFEKRKEEGERIRRKYPHLFPVIVGKTA</sequence>
<dbReference type="SUPFAM" id="SSF57756">
    <property type="entry name" value="Retrovirus zinc finger-like domains"/>
    <property type="match status" value="1"/>
</dbReference>
<keyword evidence="1" id="KW-0479">Metal-binding</keyword>
<evidence type="ECO:0000259" key="2">
    <source>
        <dbReference type="PROSITE" id="PS50158"/>
    </source>
</evidence>
<feature type="non-terminal residue" evidence="3">
    <location>
        <position position="1"/>
    </location>
</feature>
<dbReference type="GO" id="GO:0003676">
    <property type="term" value="F:nucleic acid binding"/>
    <property type="evidence" value="ECO:0007669"/>
    <property type="project" value="InterPro"/>
</dbReference>
<dbReference type="GO" id="GO:0008270">
    <property type="term" value="F:zinc ion binding"/>
    <property type="evidence" value="ECO:0007669"/>
    <property type="project" value="UniProtKB-KW"/>
</dbReference>
<dbReference type="Gene3D" id="4.10.60.10">
    <property type="entry name" value="Zinc finger, CCHC-type"/>
    <property type="match status" value="1"/>
</dbReference>
<keyword evidence="4" id="KW-1185">Reference proteome</keyword>
<dbReference type="InterPro" id="IPR001878">
    <property type="entry name" value="Znf_CCHC"/>
</dbReference>
<organism evidence="3 4">
    <name type="scientific">Pristionchus entomophagus</name>
    <dbReference type="NCBI Taxonomy" id="358040"/>
    <lineage>
        <taxon>Eukaryota</taxon>
        <taxon>Metazoa</taxon>
        <taxon>Ecdysozoa</taxon>
        <taxon>Nematoda</taxon>
        <taxon>Chromadorea</taxon>
        <taxon>Rhabditida</taxon>
        <taxon>Rhabditina</taxon>
        <taxon>Diplogasteromorpha</taxon>
        <taxon>Diplogasteroidea</taxon>
        <taxon>Neodiplogasteridae</taxon>
        <taxon>Pristionchus</taxon>
    </lineage>
</organism>
<evidence type="ECO:0000313" key="3">
    <source>
        <dbReference type="EMBL" id="GMS90067.1"/>
    </source>
</evidence>
<name>A0AAV5T517_9BILA</name>
<keyword evidence="1" id="KW-0863">Zinc-finger</keyword>
<reference evidence="3" key="1">
    <citation type="submission" date="2023-10" db="EMBL/GenBank/DDBJ databases">
        <title>Genome assembly of Pristionchus species.</title>
        <authorList>
            <person name="Yoshida K."/>
            <person name="Sommer R.J."/>
        </authorList>
    </citation>
    <scope>NUCLEOTIDE SEQUENCE</scope>
    <source>
        <strain evidence="3">RS0144</strain>
    </source>
</reference>
<dbReference type="InterPro" id="IPR029071">
    <property type="entry name" value="Ubiquitin-like_domsf"/>
</dbReference>
<protein>
    <recommendedName>
        <fullName evidence="2">CCHC-type domain-containing protein</fullName>
    </recommendedName>
</protein>
<dbReference type="PROSITE" id="PS50158">
    <property type="entry name" value="ZF_CCHC"/>
    <property type="match status" value="1"/>
</dbReference>
<dbReference type="Gene3D" id="3.10.20.90">
    <property type="entry name" value="Phosphatidylinositol 3-kinase Catalytic Subunit, Chain A, domain 1"/>
    <property type="match status" value="1"/>
</dbReference>
<dbReference type="InterPro" id="IPR036875">
    <property type="entry name" value="Znf_CCHC_sf"/>
</dbReference>
<comment type="caution">
    <text evidence="3">The sequence shown here is derived from an EMBL/GenBank/DDBJ whole genome shotgun (WGS) entry which is preliminary data.</text>
</comment>
<dbReference type="Pfam" id="PF00098">
    <property type="entry name" value="zf-CCHC"/>
    <property type="match status" value="1"/>
</dbReference>
<dbReference type="SUPFAM" id="SSF54236">
    <property type="entry name" value="Ubiquitin-like"/>
    <property type="match status" value="1"/>
</dbReference>
<dbReference type="GO" id="GO:0019899">
    <property type="term" value="F:enzyme binding"/>
    <property type="evidence" value="ECO:0007669"/>
    <property type="project" value="UniProtKB-ARBA"/>
</dbReference>
<accession>A0AAV5T517</accession>
<dbReference type="EMBL" id="BTSX01000003">
    <property type="protein sequence ID" value="GMS90067.1"/>
    <property type="molecule type" value="Genomic_DNA"/>
</dbReference>
<feature type="domain" description="CCHC-type" evidence="2">
    <location>
        <begin position="26"/>
        <end position="39"/>
    </location>
</feature>
<evidence type="ECO:0000256" key="1">
    <source>
        <dbReference type="PROSITE-ProRule" id="PRU00047"/>
    </source>
</evidence>
<dbReference type="AlphaFoldDB" id="A0AAV5T517"/>